<evidence type="ECO:0000256" key="2">
    <source>
        <dbReference type="SAM" id="SignalP"/>
    </source>
</evidence>
<proteinExistence type="predicted"/>
<keyword evidence="2" id="KW-0732">Signal</keyword>
<accession>A0A3D9YUP7</accession>
<sequence length="89" mass="9232">MKTIGKFALAASAILWMSAAMAQDDDDTRTTTTHTEHYDSHPGGAYVGVPGVVGVHVGPGGPGTGCETHSKTVQDEDTGESHTHTVTHC</sequence>
<feature type="compositionally biased region" description="Basic and acidic residues" evidence="1">
    <location>
        <begin position="68"/>
        <end position="83"/>
    </location>
</feature>
<keyword evidence="4" id="KW-1185">Reference proteome</keyword>
<dbReference type="AlphaFoldDB" id="A0A3D9YUP7"/>
<feature type="region of interest" description="Disordered" evidence="1">
    <location>
        <begin position="24"/>
        <end position="89"/>
    </location>
</feature>
<feature type="chain" id="PRO_5017751613" evidence="2">
    <location>
        <begin position="23"/>
        <end position="89"/>
    </location>
</feature>
<evidence type="ECO:0000313" key="3">
    <source>
        <dbReference type="EMBL" id="REF86204.1"/>
    </source>
</evidence>
<feature type="signal peptide" evidence="2">
    <location>
        <begin position="1"/>
        <end position="22"/>
    </location>
</feature>
<dbReference type="EMBL" id="QUMO01000003">
    <property type="protein sequence ID" value="REF86204.1"/>
    <property type="molecule type" value="Genomic_DNA"/>
</dbReference>
<evidence type="ECO:0000256" key="1">
    <source>
        <dbReference type="SAM" id="MobiDB-lite"/>
    </source>
</evidence>
<organism evidence="3 4">
    <name type="scientific">Methylovirgula ligni</name>
    <dbReference type="NCBI Taxonomy" id="569860"/>
    <lineage>
        <taxon>Bacteria</taxon>
        <taxon>Pseudomonadati</taxon>
        <taxon>Pseudomonadota</taxon>
        <taxon>Alphaproteobacteria</taxon>
        <taxon>Hyphomicrobiales</taxon>
        <taxon>Beijerinckiaceae</taxon>
        <taxon>Methylovirgula</taxon>
    </lineage>
</organism>
<protein>
    <submittedName>
        <fullName evidence="3">Uncharacterized protein</fullName>
    </submittedName>
</protein>
<dbReference type="Proteomes" id="UP000256900">
    <property type="component" value="Unassembled WGS sequence"/>
</dbReference>
<feature type="compositionally biased region" description="Low complexity" evidence="1">
    <location>
        <begin position="42"/>
        <end position="56"/>
    </location>
</feature>
<comment type="caution">
    <text evidence="3">The sequence shown here is derived from an EMBL/GenBank/DDBJ whole genome shotgun (WGS) entry which is preliminary data.</text>
</comment>
<dbReference type="RefSeq" id="WP_129396464.1">
    <property type="nucleotide sequence ID" value="NZ_CP025086.1"/>
</dbReference>
<name>A0A3D9YUP7_9HYPH</name>
<reference evidence="3 4" key="1">
    <citation type="submission" date="2018-08" db="EMBL/GenBank/DDBJ databases">
        <title>Genomic Encyclopedia of Type Strains, Phase IV (KMG-IV): sequencing the most valuable type-strain genomes for metagenomic binning, comparative biology and taxonomic classification.</title>
        <authorList>
            <person name="Goeker M."/>
        </authorList>
    </citation>
    <scope>NUCLEOTIDE SEQUENCE [LARGE SCALE GENOMIC DNA]</scope>
    <source>
        <strain evidence="3 4">BW863</strain>
    </source>
</reference>
<gene>
    <name evidence="3" type="ORF">DES32_2252</name>
</gene>
<evidence type="ECO:0000313" key="4">
    <source>
        <dbReference type="Proteomes" id="UP000256900"/>
    </source>
</evidence>